<gene>
    <name evidence="2" type="ORF">GCM10011346_32370</name>
</gene>
<proteinExistence type="predicted"/>
<keyword evidence="1" id="KW-0812">Transmembrane</keyword>
<keyword evidence="1" id="KW-1133">Transmembrane helix</keyword>
<dbReference type="EMBL" id="BMLW01000009">
    <property type="protein sequence ID" value="GGP13229.1"/>
    <property type="molecule type" value="Genomic_DNA"/>
</dbReference>
<evidence type="ECO:0000313" key="2">
    <source>
        <dbReference type="EMBL" id="GGP13229.1"/>
    </source>
</evidence>
<comment type="caution">
    <text evidence="2">The sequence shown here is derived from an EMBL/GenBank/DDBJ whole genome shotgun (WGS) entry which is preliminary data.</text>
</comment>
<dbReference type="Proteomes" id="UP000641206">
    <property type="component" value="Unassembled WGS sequence"/>
</dbReference>
<dbReference type="RefSeq" id="WP_188735370.1">
    <property type="nucleotide sequence ID" value="NZ_BMLW01000009.1"/>
</dbReference>
<evidence type="ECO:0000313" key="3">
    <source>
        <dbReference type="Proteomes" id="UP000641206"/>
    </source>
</evidence>
<keyword evidence="1" id="KW-0472">Membrane</keyword>
<feature type="transmembrane region" description="Helical" evidence="1">
    <location>
        <begin position="30"/>
        <end position="49"/>
    </location>
</feature>
<organism evidence="2 3">
    <name type="scientific">Oceanobacillus neutriphilus</name>
    <dbReference type="NCBI Taxonomy" id="531815"/>
    <lineage>
        <taxon>Bacteria</taxon>
        <taxon>Bacillati</taxon>
        <taxon>Bacillota</taxon>
        <taxon>Bacilli</taxon>
        <taxon>Bacillales</taxon>
        <taxon>Bacillaceae</taxon>
        <taxon>Oceanobacillus</taxon>
    </lineage>
</organism>
<protein>
    <submittedName>
        <fullName evidence="2">Uncharacterized protein</fullName>
    </submittedName>
</protein>
<accession>A0ABQ2NXV1</accession>
<keyword evidence="3" id="KW-1185">Reference proteome</keyword>
<sequence>MRIYHLGALFIFFISLGIIIGYSLDKLEVFAVSGFIFGTLPIVIYRRSIIKKEKVSNNKEDKTSYT</sequence>
<reference evidence="3" key="1">
    <citation type="journal article" date="2019" name="Int. J. Syst. Evol. Microbiol.">
        <title>The Global Catalogue of Microorganisms (GCM) 10K type strain sequencing project: providing services to taxonomists for standard genome sequencing and annotation.</title>
        <authorList>
            <consortium name="The Broad Institute Genomics Platform"/>
            <consortium name="The Broad Institute Genome Sequencing Center for Infectious Disease"/>
            <person name="Wu L."/>
            <person name="Ma J."/>
        </authorList>
    </citation>
    <scope>NUCLEOTIDE SEQUENCE [LARGE SCALE GENOMIC DNA]</scope>
    <source>
        <strain evidence="3">CGMCC 1.7693</strain>
    </source>
</reference>
<evidence type="ECO:0000256" key="1">
    <source>
        <dbReference type="SAM" id="Phobius"/>
    </source>
</evidence>
<feature type="transmembrane region" description="Helical" evidence="1">
    <location>
        <begin position="7"/>
        <end position="24"/>
    </location>
</feature>
<name>A0ABQ2NXV1_9BACI</name>